<accession>A0AA39Y0M0</accession>
<organism evidence="2 3">
    <name type="scientific">Cercophora newfieldiana</name>
    <dbReference type="NCBI Taxonomy" id="92897"/>
    <lineage>
        <taxon>Eukaryota</taxon>
        <taxon>Fungi</taxon>
        <taxon>Dikarya</taxon>
        <taxon>Ascomycota</taxon>
        <taxon>Pezizomycotina</taxon>
        <taxon>Sordariomycetes</taxon>
        <taxon>Sordariomycetidae</taxon>
        <taxon>Sordariales</taxon>
        <taxon>Lasiosphaeriaceae</taxon>
        <taxon>Cercophora</taxon>
    </lineage>
</organism>
<feature type="compositionally biased region" description="Polar residues" evidence="1">
    <location>
        <begin position="656"/>
        <end position="691"/>
    </location>
</feature>
<dbReference type="EMBL" id="JAULSV010000005">
    <property type="protein sequence ID" value="KAK0643799.1"/>
    <property type="molecule type" value="Genomic_DNA"/>
</dbReference>
<feature type="compositionally biased region" description="Basic and acidic residues" evidence="1">
    <location>
        <begin position="136"/>
        <end position="163"/>
    </location>
</feature>
<feature type="compositionally biased region" description="Basic and acidic residues" evidence="1">
    <location>
        <begin position="596"/>
        <end position="610"/>
    </location>
</feature>
<evidence type="ECO:0000313" key="2">
    <source>
        <dbReference type="EMBL" id="KAK0643799.1"/>
    </source>
</evidence>
<dbReference type="Proteomes" id="UP001174936">
    <property type="component" value="Unassembled WGS sequence"/>
</dbReference>
<comment type="caution">
    <text evidence="2">The sequence shown here is derived from an EMBL/GenBank/DDBJ whole genome shotgun (WGS) entry which is preliminary data.</text>
</comment>
<proteinExistence type="predicted"/>
<feature type="region of interest" description="Disordered" evidence="1">
    <location>
        <begin position="655"/>
        <end position="720"/>
    </location>
</feature>
<feature type="compositionally biased region" description="Basic and acidic residues" evidence="1">
    <location>
        <begin position="401"/>
        <end position="439"/>
    </location>
</feature>
<sequence length="933" mass="102788">MLASSSQITRRAGCIHPSSLRSLGTSNIDALRRHHQTRGFRFGRGWGLYFESEPQQDDIYRRHRSFRYKYTEALYQKHQGGNQSLAQDARSALRRMADEHEHSGYGSRRFAKRRNSNVESTLDNPEGVRPGQNIEDVERAPMEHLLFGDRPPHETPDLSKASDVDTAAGPNSEYFIDPITNRRVAKQSPTSHRTAREKEAETPSSMKELYKSQFSSLNPPAFEVHETPDTVAAPNLLAGEPLPKLSSAERQPVLESERYVAEINDTPTSSLFDTLSEKQQSVFWHPSDVIAPTPSNQVPTAWVVEPNTDQNSTTSEQGPGLDQSTIASRARDPTEQYKDLDQYDAVRYLEPNGKTAEHERVTTYDDLDKYGAFRSHEPDGMYKPAKASVDPEELNQYKPFRSCEPDGKYAESYTEEKLDADELARYDRPYLSHEPDGKYAESYGNPGTEDAELPEYEPFRSDEPDGKYANKSVGTTVSPKELEGYVSAPAHELDGKTGGYVAPKADSEELGKYQAFRSHEPNGKYAVEAESSKDDADLGGNHEAFGYEDAEVTPSPPESQGRVDAAELRKYNAIRYNEPDGKSALAEPTNDAGFDYDLKHSKPEGKGPEKTHYRKMLESFMAQSANQRQAATRPSDFPTLTGNYVRDFPEEFAKSWRSTDNSDPQSTLLPTDFDNSSSPATAQETVKSTSALEPALDRHHIKSKSRSTSESIETKTTAEPAVAAAPRPTLYKVLVYDPTMQCIDIAETTSVVSDTSTPLTPAEVLLRISNPAKFLPHFGPLQAQGFEIVSGAGDVLIFRKVGAAAPETVRLDAASHSSTEPVVAPSAGRPVVNPIDMTGGPRDYTVAAGRFASPTGFVNYNLPPSRFESGIDVRREEPVFSGAKEKPNKEGKKSLPRRLAMGALWVGAASYSIGVVGEYFKTGGSDGKGPKGL</sequence>
<dbReference type="AlphaFoldDB" id="A0AA39Y0M0"/>
<feature type="region of interest" description="Disordered" evidence="1">
    <location>
        <begin position="579"/>
        <end position="610"/>
    </location>
</feature>
<feature type="compositionally biased region" description="Basic and acidic residues" evidence="1">
    <location>
        <begin position="457"/>
        <end position="468"/>
    </location>
</feature>
<feature type="compositionally biased region" description="Polar residues" evidence="1">
    <location>
        <begin position="307"/>
        <end position="327"/>
    </location>
</feature>
<keyword evidence="3" id="KW-1185">Reference proteome</keyword>
<feature type="region of interest" description="Disordered" evidence="1">
    <location>
        <begin position="100"/>
        <end position="205"/>
    </location>
</feature>
<evidence type="ECO:0000256" key="1">
    <source>
        <dbReference type="SAM" id="MobiDB-lite"/>
    </source>
</evidence>
<evidence type="ECO:0000313" key="3">
    <source>
        <dbReference type="Proteomes" id="UP001174936"/>
    </source>
</evidence>
<protein>
    <submittedName>
        <fullName evidence="2">Uncharacterized protein</fullName>
    </submittedName>
</protein>
<reference evidence="2" key="1">
    <citation type="submission" date="2023-06" db="EMBL/GenBank/DDBJ databases">
        <title>Genome-scale phylogeny and comparative genomics of the fungal order Sordariales.</title>
        <authorList>
            <consortium name="Lawrence Berkeley National Laboratory"/>
            <person name="Hensen N."/>
            <person name="Bonometti L."/>
            <person name="Westerberg I."/>
            <person name="Brannstrom I.O."/>
            <person name="Guillou S."/>
            <person name="Cros-Aarteil S."/>
            <person name="Calhoun S."/>
            <person name="Haridas S."/>
            <person name="Kuo A."/>
            <person name="Mondo S."/>
            <person name="Pangilinan J."/>
            <person name="Riley R."/>
            <person name="Labutti K."/>
            <person name="Andreopoulos B."/>
            <person name="Lipzen A."/>
            <person name="Chen C."/>
            <person name="Yanf M."/>
            <person name="Daum C."/>
            <person name="Ng V."/>
            <person name="Clum A."/>
            <person name="Steindorff A."/>
            <person name="Ohm R."/>
            <person name="Martin F."/>
            <person name="Silar P."/>
            <person name="Natvig D."/>
            <person name="Lalanne C."/>
            <person name="Gautier V."/>
            <person name="Ament-Velasquez S.L."/>
            <person name="Kruys A."/>
            <person name="Hutchinson M.I."/>
            <person name="Powell A.J."/>
            <person name="Barry K."/>
            <person name="Miller A.N."/>
            <person name="Grigoriev I.V."/>
            <person name="Debuchy R."/>
            <person name="Gladieux P."/>
            <person name="Thoren M.H."/>
            <person name="Johannesson H."/>
        </authorList>
    </citation>
    <scope>NUCLEOTIDE SEQUENCE</scope>
    <source>
        <strain evidence="2">SMH2532-1</strain>
    </source>
</reference>
<feature type="region of interest" description="Disordered" evidence="1">
    <location>
        <begin position="307"/>
        <end position="334"/>
    </location>
</feature>
<gene>
    <name evidence="2" type="ORF">B0T16DRAFT_331615</name>
</gene>
<feature type="region of interest" description="Disordered" evidence="1">
    <location>
        <begin position="397"/>
        <end position="475"/>
    </location>
</feature>
<feature type="compositionally biased region" description="Polar residues" evidence="1">
    <location>
        <begin position="706"/>
        <end position="717"/>
    </location>
</feature>
<name>A0AA39Y0M0_9PEZI</name>